<feature type="compositionally biased region" description="Basic residues" evidence="1">
    <location>
        <begin position="1"/>
        <end position="10"/>
    </location>
</feature>
<dbReference type="AlphaFoldDB" id="A0A6C0IUH5"/>
<name>A0A6C0IUH5_9ZZZZ</name>
<feature type="compositionally biased region" description="Basic residues" evidence="1">
    <location>
        <begin position="107"/>
        <end position="120"/>
    </location>
</feature>
<evidence type="ECO:0000313" key="2">
    <source>
        <dbReference type="EMBL" id="QHT96046.1"/>
    </source>
</evidence>
<reference evidence="2" key="1">
    <citation type="journal article" date="2020" name="Nature">
        <title>Giant virus diversity and host interactions through global metagenomics.</title>
        <authorList>
            <person name="Schulz F."/>
            <person name="Roux S."/>
            <person name="Paez-Espino D."/>
            <person name="Jungbluth S."/>
            <person name="Walsh D.A."/>
            <person name="Denef V.J."/>
            <person name="McMahon K.D."/>
            <person name="Konstantinidis K.T."/>
            <person name="Eloe-Fadrosh E.A."/>
            <person name="Kyrpides N.C."/>
            <person name="Woyke T."/>
        </authorList>
    </citation>
    <scope>NUCLEOTIDE SEQUENCE</scope>
    <source>
        <strain evidence="2">GVMAG-M-3300024301-20</strain>
    </source>
</reference>
<feature type="compositionally biased region" description="Low complexity" evidence="1">
    <location>
        <begin position="85"/>
        <end position="106"/>
    </location>
</feature>
<feature type="compositionally biased region" description="Polar residues" evidence="1">
    <location>
        <begin position="74"/>
        <end position="84"/>
    </location>
</feature>
<proteinExistence type="predicted"/>
<accession>A0A6C0IUH5</accession>
<dbReference type="EMBL" id="MN740250">
    <property type="protein sequence ID" value="QHT96046.1"/>
    <property type="molecule type" value="Genomic_DNA"/>
</dbReference>
<evidence type="ECO:0000256" key="1">
    <source>
        <dbReference type="SAM" id="MobiDB-lite"/>
    </source>
</evidence>
<feature type="region of interest" description="Disordered" evidence="1">
    <location>
        <begin position="1"/>
        <end position="36"/>
    </location>
</feature>
<feature type="region of interest" description="Disordered" evidence="1">
    <location>
        <begin position="74"/>
        <end position="120"/>
    </location>
</feature>
<protein>
    <submittedName>
        <fullName evidence="2">Uncharacterized protein</fullName>
    </submittedName>
</protein>
<sequence>MVKRTHKRKQRGGDWYNPASWFSSSTDPYAPKKSWADWWSSTTGSAEASLASASESISSGAQNMVSSANNYLSQDINVSGNNPTNNQIQSNPVNPINNQIQPNPVGGKRRKSRSKSKSYKGGKGLGITYYATPITGIKTAQPNYWIKGGKKSKRKCARKVKKTRRYIK</sequence>
<organism evidence="2">
    <name type="scientific">viral metagenome</name>
    <dbReference type="NCBI Taxonomy" id="1070528"/>
    <lineage>
        <taxon>unclassified sequences</taxon>
        <taxon>metagenomes</taxon>
        <taxon>organismal metagenomes</taxon>
    </lineage>
</organism>